<dbReference type="HAMAP" id="MF_00041">
    <property type="entry name" value="Cys_tRNA_synth"/>
    <property type="match status" value="1"/>
</dbReference>
<dbReference type="Gene3D" id="3.40.50.620">
    <property type="entry name" value="HUPs"/>
    <property type="match status" value="2"/>
</dbReference>
<keyword evidence="5" id="KW-0479">Metal-binding</keyword>
<dbReference type="NCBIfam" id="TIGR00435">
    <property type="entry name" value="cysS"/>
    <property type="match status" value="1"/>
</dbReference>
<comment type="catalytic activity">
    <reaction evidence="17">
        <text>S-sulfanyl-L-cysteine + tRNA(Cys) + ATP = (S)-sulfanyl-L-cysteinyl-tRNA(Cys) + AMP + diphosphate</text>
        <dbReference type="Rhea" id="RHEA:78647"/>
        <dbReference type="Rhea" id="RHEA-COMP:9661"/>
        <dbReference type="Rhea" id="RHEA-COMP:19119"/>
        <dbReference type="ChEBI" id="CHEBI:30616"/>
        <dbReference type="ChEBI" id="CHEBI:33019"/>
        <dbReference type="ChEBI" id="CHEBI:58591"/>
        <dbReference type="ChEBI" id="CHEBI:78442"/>
        <dbReference type="ChEBI" id="CHEBI:229520"/>
        <dbReference type="ChEBI" id="CHEBI:456215"/>
    </reaction>
    <physiologicalReaction direction="left-to-right" evidence="17">
        <dbReference type="Rhea" id="RHEA:78648"/>
    </physiologicalReaction>
</comment>
<keyword evidence="21" id="KW-1185">Reference proteome</keyword>
<dbReference type="GO" id="GO:0004817">
    <property type="term" value="F:cysteine-tRNA ligase activity"/>
    <property type="evidence" value="ECO:0007669"/>
    <property type="project" value="UniProtKB-EC"/>
</dbReference>
<reference evidence="20 21" key="1">
    <citation type="journal article" date="2024" name="BMC Genomics">
        <title>De novo assembly and annotation of Popillia japonica's genome with initial clues to its potential as an invasive pest.</title>
        <authorList>
            <person name="Cucini C."/>
            <person name="Boschi S."/>
            <person name="Funari R."/>
            <person name="Cardaioli E."/>
            <person name="Iannotti N."/>
            <person name="Marturano G."/>
            <person name="Paoli F."/>
            <person name="Bruttini M."/>
            <person name="Carapelli A."/>
            <person name="Frati F."/>
            <person name="Nardi F."/>
        </authorList>
    </citation>
    <scope>NUCLEOTIDE SEQUENCE [LARGE SCALE GENOMIC DNA]</scope>
    <source>
        <strain evidence="20">DMR45628</strain>
    </source>
</reference>
<keyword evidence="8" id="KW-0067">ATP-binding</keyword>
<evidence type="ECO:0000256" key="9">
    <source>
        <dbReference type="ARBA" id="ARBA00022917"/>
    </source>
</evidence>
<keyword evidence="10 20" id="KW-0030">Aminoacyl-tRNA synthetase</keyword>
<evidence type="ECO:0000256" key="11">
    <source>
        <dbReference type="ARBA" id="ARBA00031499"/>
    </source>
</evidence>
<dbReference type="GO" id="GO:0005737">
    <property type="term" value="C:cytoplasm"/>
    <property type="evidence" value="ECO:0007669"/>
    <property type="project" value="TreeGrafter"/>
</dbReference>
<gene>
    <name evidence="20" type="ORF">QE152_g31320</name>
</gene>
<comment type="similarity">
    <text evidence="2">Belongs to the class-I aminoacyl-tRNA synthetase family.</text>
</comment>
<keyword evidence="9" id="KW-0648">Protein biosynthesis</keyword>
<comment type="caution">
    <text evidence="20">The sequence shown here is derived from an EMBL/GenBank/DDBJ whole genome shotgun (WGS) entry which is preliminary data.</text>
</comment>
<dbReference type="EC" id="6.1.1.16" evidence="3"/>
<dbReference type="InterPro" id="IPR009080">
    <property type="entry name" value="tRNAsynth_Ia_anticodon-bd"/>
</dbReference>
<evidence type="ECO:0000256" key="18">
    <source>
        <dbReference type="ARBA" id="ARBA00049046"/>
    </source>
</evidence>
<evidence type="ECO:0000256" key="8">
    <source>
        <dbReference type="ARBA" id="ARBA00022840"/>
    </source>
</evidence>
<evidence type="ECO:0000256" key="2">
    <source>
        <dbReference type="ARBA" id="ARBA00005594"/>
    </source>
</evidence>
<evidence type="ECO:0000313" key="20">
    <source>
        <dbReference type="EMBL" id="KAK9700312.1"/>
    </source>
</evidence>
<evidence type="ECO:0000256" key="15">
    <source>
        <dbReference type="ARBA" id="ARBA00047548"/>
    </source>
</evidence>
<evidence type="ECO:0000256" key="14">
    <source>
        <dbReference type="ARBA" id="ARBA00047499"/>
    </source>
</evidence>
<dbReference type="GO" id="GO:0006423">
    <property type="term" value="P:cysteinyl-tRNA aminoacylation"/>
    <property type="evidence" value="ECO:0007669"/>
    <property type="project" value="InterPro"/>
</dbReference>
<dbReference type="Gene3D" id="1.20.120.1910">
    <property type="entry name" value="Cysteine-tRNA ligase, C-terminal anti-codon recognition domain"/>
    <property type="match status" value="1"/>
</dbReference>
<comment type="function">
    <text evidence="13">In addition to its role as an aminoacyl-tRNA synthetase, has also cysteine persulfide synthase activity. Produces reactive persulfide species such as cysteine persulfide (CysSSH) from substrate cysteine and mediate direct incorporation of CysSSH into proteins during translations, resulting in protein persulfides and polysulfides. CysSSHs behave as potent antioxidants and cellular protectants.</text>
</comment>
<feature type="domain" description="tRNA synthetases class I catalytic" evidence="19">
    <location>
        <begin position="29"/>
        <end position="181"/>
    </location>
</feature>
<dbReference type="SUPFAM" id="SSF52374">
    <property type="entry name" value="Nucleotidylyl transferase"/>
    <property type="match status" value="2"/>
</dbReference>
<dbReference type="InterPro" id="IPR032678">
    <property type="entry name" value="tRNA-synt_1_cat_dom"/>
</dbReference>
<keyword evidence="4" id="KW-0436">Ligase</keyword>
<comment type="function">
    <text evidence="12">Mitochondrial cysteine-specific aminoacyl-tRNA synthetase that catalyzes the ATP-dependent ligation of cysteine to tRNA(Cys).</text>
</comment>
<organism evidence="20 21">
    <name type="scientific">Popillia japonica</name>
    <name type="common">Japanese beetle</name>
    <dbReference type="NCBI Taxonomy" id="7064"/>
    <lineage>
        <taxon>Eukaryota</taxon>
        <taxon>Metazoa</taxon>
        <taxon>Ecdysozoa</taxon>
        <taxon>Arthropoda</taxon>
        <taxon>Hexapoda</taxon>
        <taxon>Insecta</taxon>
        <taxon>Pterygota</taxon>
        <taxon>Neoptera</taxon>
        <taxon>Endopterygota</taxon>
        <taxon>Coleoptera</taxon>
        <taxon>Polyphaga</taxon>
        <taxon>Scarabaeiformia</taxon>
        <taxon>Scarabaeidae</taxon>
        <taxon>Rutelinae</taxon>
        <taxon>Popillia</taxon>
    </lineage>
</organism>
<dbReference type="PRINTS" id="PR00983">
    <property type="entry name" value="TRNASYNTHCYS"/>
</dbReference>
<evidence type="ECO:0000256" key="17">
    <source>
        <dbReference type="ARBA" id="ARBA00048609"/>
    </source>
</evidence>
<evidence type="ECO:0000256" key="3">
    <source>
        <dbReference type="ARBA" id="ARBA00012832"/>
    </source>
</evidence>
<proteinExistence type="inferred from homology"/>
<comment type="catalytic activity">
    <reaction evidence="15">
        <text>2 L-cysteine = S-sulfanyl-L-cysteine + L-alanine</text>
        <dbReference type="Rhea" id="RHEA:78543"/>
        <dbReference type="ChEBI" id="CHEBI:35235"/>
        <dbReference type="ChEBI" id="CHEBI:57972"/>
        <dbReference type="ChEBI" id="CHEBI:58591"/>
    </reaction>
    <physiologicalReaction direction="left-to-right" evidence="15">
        <dbReference type="Rhea" id="RHEA:78544"/>
    </physiologicalReaction>
</comment>
<dbReference type="AlphaFoldDB" id="A0AAW1JC03"/>
<dbReference type="EMBL" id="JASPKY010000440">
    <property type="protein sequence ID" value="KAK9700312.1"/>
    <property type="molecule type" value="Genomic_DNA"/>
</dbReference>
<evidence type="ECO:0000256" key="7">
    <source>
        <dbReference type="ARBA" id="ARBA00022833"/>
    </source>
</evidence>
<dbReference type="SUPFAM" id="SSF47323">
    <property type="entry name" value="Anticodon-binding domain of a subclass of class I aminoacyl-tRNA synthetases"/>
    <property type="match status" value="1"/>
</dbReference>
<dbReference type="FunFam" id="3.40.50.620:FF:000027">
    <property type="entry name" value="Cysteine--tRNA ligase, cytoplasmic"/>
    <property type="match status" value="1"/>
</dbReference>
<dbReference type="InterPro" id="IPR014729">
    <property type="entry name" value="Rossmann-like_a/b/a_fold"/>
</dbReference>
<comment type="catalytic activity">
    <reaction evidence="16">
        <text>S-sulfanyl-L-cysteine + L-cysteine = S-disulfanyl-L-cysteine + L-alanine</text>
        <dbReference type="Rhea" id="RHEA:78627"/>
        <dbReference type="ChEBI" id="CHEBI:35235"/>
        <dbReference type="ChEBI" id="CHEBI:57972"/>
        <dbReference type="ChEBI" id="CHEBI:58591"/>
        <dbReference type="ChEBI" id="CHEBI:229465"/>
    </reaction>
    <physiologicalReaction direction="left-to-right" evidence="16">
        <dbReference type="Rhea" id="RHEA:78628"/>
    </physiologicalReaction>
</comment>
<evidence type="ECO:0000256" key="12">
    <source>
        <dbReference type="ARBA" id="ARBA00043868"/>
    </source>
</evidence>
<dbReference type="Pfam" id="PF01406">
    <property type="entry name" value="tRNA-synt_1e"/>
    <property type="match status" value="2"/>
</dbReference>
<dbReference type="GO" id="GO:0005524">
    <property type="term" value="F:ATP binding"/>
    <property type="evidence" value="ECO:0007669"/>
    <property type="project" value="UniProtKB-KW"/>
</dbReference>
<keyword evidence="6" id="KW-0547">Nucleotide-binding</keyword>
<comment type="cofactor">
    <cofactor evidence="1">
        <name>Zn(2+)</name>
        <dbReference type="ChEBI" id="CHEBI:29105"/>
    </cofactor>
</comment>
<protein>
    <recommendedName>
        <fullName evidence="3">cysteine--tRNA ligase</fullName>
        <ecNumber evidence="3">6.1.1.16</ecNumber>
    </recommendedName>
    <alternativeName>
        <fullName evidence="11">Cysteinyl-tRNA synthetase</fullName>
    </alternativeName>
</protein>
<dbReference type="PANTHER" id="PTHR10890:SF27">
    <property type="entry name" value="CYSTEINE--TRNA LIGASE, MITOCHONDRIAL-RELATED"/>
    <property type="match status" value="1"/>
</dbReference>
<feature type="domain" description="tRNA synthetases class I catalytic" evidence="19">
    <location>
        <begin position="223"/>
        <end position="516"/>
    </location>
</feature>
<sequence>MNWIQPEGYDTGIKVYNCITKTKVPLVVANKSCVTMYTCGPTVYDSAHIGHASCYIKLDIIQRILKRYFKLNLVTVMNITDIDDKIINESKSLNKSPIEVARCHEKEYIQDLDQLLVTKPDVLVRVTDNMTLIVKFIKKLYDDKFAYKSDDGSVYFDVSQYENYGKLQKIGDNALEANTGGIKKSLADYSKRFKMNWIQPEGYDTGIKVYNCITKTKVPLVVANKSCVTMYTCGPTVYDSAHIGHASCYIKLDIIQRILKRYFKLNLVTVMNITDIDDKIINESKSLNKSPIEVARCHEKEYIQDLDQLLVTKPDVLVRVTDNMTLIVKFIKKLYDDKFAYKSDDGSVYFDVSQYENYGKLQKIGDNALEANTGGIKKSLADFALWKAAKSNEPYWDSLFGPGRPGWHIECSALAGNIIGSSIDIHAGGIDLRFPHHENEEAQSCSFFSKPQWVNYWLHTGHLHLRDSVKMSKSLKNTISIQEMLKAVDPVVFRVACLLSHYRSNIEYSSELMFTAEKVLNNIKNFADDCNSFLKGQLQSAIDNKLLIESLSETMNAVHNALEDDFNTPVVIESIRRLITVTNKMLHTPSASSNYLNHSVYITAVMNFVLDILKVFGVDVLAKTIKDKDVNDDSDIIDVLIKFRQNVRQLGISENNETALRLCDETRDELRNLGVYIKDHGKISSWSR</sequence>
<name>A0AAW1JC03_POPJA</name>
<evidence type="ECO:0000256" key="16">
    <source>
        <dbReference type="ARBA" id="ARBA00047731"/>
    </source>
</evidence>
<dbReference type="Proteomes" id="UP001458880">
    <property type="component" value="Unassembled WGS sequence"/>
</dbReference>
<evidence type="ECO:0000256" key="13">
    <source>
        <dbReference type="ARBA" id="ARBA00045476"/>
    </source>
</evidence>
<dbReference type="PANTHER" id="PTHR10890">
    <property type="entry name" value="CYSTEINYL-TRNA SYNTHETASE"/>
    <property type="match status" value="1"/>
</dbReference>
<keyword evidence="7" id="KW-0862">Zinc</keyword>
<dbReference type="CDD" id="cd00672">
    <property type="entry name" value="CysRS_core"/>
    <property type="match status" value="1"/>
</dbReference>
<evidence type="ECO:0000256" key="10">
    <source>
        <dbReference type="ARBA" id="ARBA00023146"/>
    </source>
</evidence>
<dbReference type="GO" id="GO:0046872">
    <property type="term" value="F:metal ion binding"/>
    <property type="evidence" value="ECO:0007669"/>
    <property type="project" value="UniProtKB-KW"/>
</dbReference>
<evidence type="ECO:0000313" key="21">
    <source>
        <dbReference type="Proteomes" id="UP001458880"/>
    </source>
</evidence>
<evidence type="ECO:0000256" key="4">
    <source>
        <dbReference type="ARBA" id="ARBA00022598"/>
    </source>
</evidence>
<accession>A0AAW1JC03</accession>
<dbReference type="InterPro" id="IPR015803">
    <property type="entry name" value="Cys-tRNA-ligase"/>
</dbReference>
<evidence type="ECO:0000256" key="6">
    <source>
        <dbReference type="ARBA" id="ARBA00022741"/>
    </source>
</evidence>
<comment type="catalytic activity">
    <reaction evidence="18">
        <text>tRNA(Cys) + L-cysteine + ATP = L-cysteinyl-tRNA(Cys) + AMP + diphosphate</text>
        <dbReference type="Rhea" id="RHEA:17773"/>
        <dbReference type="Rhea" id="RHEA-COMP:9661"/>
        <dbReference type="Rhea" id="RHEA-COMP:9679"/>
        <dbReference type="ChEBI" id="CHEBI:30616"/>
        <dbReference type="ChEBI" id="CHEBI:33019"/>
        <dbReference type="ChEBI" id="CHEBI:35235"/>
        <dbReference type="ChEBI" id="CHEBI:78442"/>
        <dbReference type="ChEBI" id="CHEBI:78517"/>
        <dbReference type="ChEBI" id="CHEBI:456215"/>
        <dbReference type="EC" id="6.1.1.16"/>
    </reaction>
    <physiologicalReaction direction="right-to-left" evidence="18">
        <dbReference type="Rhea" id="RHEA:17775"/>
    </physiologicalReaction>
</comment>
<comment type="catalytic activity">
    <reaction evidence="14">
        <text>S-disulfanyl-L-cysteine + tRNA(Cys) + ATP = (S)-disulfanyl-L-cysteinyl-tRNA(Cys) + AMP + diphosphate</text>
        <dbReference type="Rhea" id="RHEA:78651"/>
        <dbReference type="Rhea" id="RHEA-COMP:9661"/>
        <dbReference type="Rhea" id="RHEA-COMP:19120"/>
        <dbReference type="ChEBI" id="CHEBI:30616"/>
        <dbReference type="ChEBI" id="CHEBI:33019"/>
        <dbReference type="ChEBI" id="CHEBI:78442"/>
        <dbReference type="ChEBI" id="CHEBI:229465"/>
        <dbReference type="ChEBI" id="CHEBI:229521"/>
        <dbReference type="ChEBI" id="CHEBI:456215"/>
    </reaction>
    <physiologicalReaction direction="left-to-right" evidence="14">
        <dbReference type="Rhea" id="RHEA:78652"/>
    </physiologicalReaction>
</comment>
<evidence type="ECO:0000256" key="5">
    <source>
        <dbReference type="ARBA" id="ARBA00022723"/>
    </source>
</evidence>
<dbReference type="InterPro" id="IPR024909">
    <property type="entry name" value="Cys-tRNA/MSH_ligase"/>
</dbReference>
<evidence type="ECO:0000256" key="1">
    <source>
        <dbReference type="ARBA" id="ARBA00001947"/>
    </source>
</evidence>
<evidence type="ECO:0000259" key="19">
    <source>
        <dbReference type="Pfam" id="PF01406"/>
    </source>
</evidence>